<gene>
    <name evidence="2" type="ORF">DI533_13955</name>
</gene>
<dbReference type="EMBL" id="QFQS01000003">
    <property type="protein sequence ID" value="PZQ96691.1"/>
    <property type="molecule type" value="Genomic_DNA"/>
</dbReference>
<reference evidence="2 3" key="1">
    <citation type="submission" date="2017-08" db="EMBL/GenBank/DDBJ databases">
        <title>Infants hospitalized years apart are colonized by the same room-sourced microbial strains.</title>
        <authorList>
            <person name="Brooks B."/>
            <person name="Olm M.R."/>
            <person name="Firek B.A."/>
            <person name="Baker R."/>
            <person name="Thomas B.C."/>
            <person name="Morowitz M.J."/>
            <person name="Banfield J.F."/>
        </authorList>
    </citation>
    <scope>NUCLEOTIDE SEQUENCE [LARGE SCALE GENOMIC DNA]</scope>
    <source>
        <strain evidence="2">S2_003_000_R2_11</strain>
    </source>
</reference>
<keyword evidence="1" id="KW-1133">Transmembrane helix</keyword>
<evidence type="ECO:0000256" key="1">
    <source>
        <dbReference type="SAM" id="Phobius"/>
    </source>
</evidence>
<evidence type="ECO:0000313" key="2">
    <source>
        <dbReference type="EMBL" id="PZQ96691.1"/>
    </source>
</evidence>
<evidence type="ECO:0000313" key="3">
    <source>
        <dbReference type="Proteomes" id="UP000248975"/>
    </source>
</evidence>
<dbReference type="AlphaFoldDB" id="A0A2W5S139"/>
<accession>A0A2W5S139</accession>
<organism evidence="2 3">
    <name type="scientific">Cereibacter sphaeroides</name>
    <name type="common">Rhodobacter sphaeroides</name>
    <dbReference type="NCBI Taxonomy" id="1063"/>
    <lineage>
        <taxon>Bacteria</taxon>
        <taxon>Pseudomonadati</taxon>
        <taxon>Pseudomonadota</taxon>
        <taxon>Alphaproteobacteria</taxon>
        <taxon>Rhodobacterales</taxon>
        <taxon>Paracoccaceae</taxon>
        <taxon>Cereibacter</taxon>
    </lineage>
</organism>
<dbReference type="Proteomes" id="UP000248975">
    <property type="component" value="Unassembled WGS sequence"/>
</dbReference>
<sequence length="188" mass="20959">MTSERWEDYLDPGERLLWTGKPAQGVRVTKARIFTSIGGLFLLGFALFWTAGASGGLWLPGGPRLEGPLLWFFIIFPLFGLPFIWLGFYVTIGHFFHDARQRAKTRYALTDRRALIAVAGPPRVLKSWPIVADTVIDYQPGPEGTIHLATETSRDSDGDVTKTRVGFDLIPEADHVYRLIRGIQTGTA</sequence>
<keyword evidence="1" id="KW-0812">Transmembrane</keyword>
<comment type="caution">
    <text evidence="2">The sequence shown here is derived from an EMBL/GenBank/DDBJ whole genome shotgun (WGS) entry which is preliminary data.</text>
</comment>
<evidence type="ECO:0008006" key="4">
    <source>
        <dbReference type="Google" id="ProtNLM"/>
    </source>
</evidence>
<feature type="transmembrane region" description="Helical" evidence="1">
    <location>
        <begin position="31"/>
        <end position="49"/>
    </location>
</feature>
<feature type="transmembrane region" description="Helical" evidence="1">
    <location>
        <begin position="69"/>
        <end position="96"/>
    </location>
</feature>
<keyword evidence="1" id="KW-0472">Membrane</keyword>
<proteinExistence type="predicted"/>
<protein>
    <recommendedName>
        <fullName evidence="4">Aspartate carbamoyltransferase catalytic subunit</fullName>
    </recommendedName>
</protein>
<name>A0A2W5S139_CERSP</name>